<evidence type="ECO:0000313" key="3">
    <source>
        <dbReference type="Proteomes" id="UP000509704"/>
    </source>
</evidence>
<name>A0A7H9B2E2_ZYGMR</name>
<sequence length="892" mass="101817">MICHKLLLGRVLQLRGKSDIKRHGIRGTLRYLSNPNLPDHLHSRMLLHKDGMMECLALAPLKVIVWSSDKGLIRTNIVISAHPRTAIGRLVEYIYSQLSEELKAMDQSGNSSYTDRGDLGSVSDYCIYYRSKKEQPVDITLQDLESSGNISFIRLLFDKRGTHTEEPINSQYEINANFKTTNLLININALSVDKIMSQMELNVPMGLTVKGLKEIAMKVLYEYEEGSNSKNLCLVKNNHSIADILAFIVKGDQSPVYLNDSNAELYDDLTLTKILGCDFAPQKQSYFTVMFKVTHAHLPAECLDNSITIEFISDSTLSVNKMSVTTETSVEEVKEFICSAYTHSLRLSTNDIKLIYKGQLIHTLDFAGQPSKITDYINGTDGAKIHVHINQEYNEPGPGFWSELFNGADRFEFLPQRNLESQPMMPSFSSQSRVTLTPMSPPETQLPLMEVSDQAGFQFSTESSLSLLQGDEPYFKCLVDGKDEVFVPAHVLEPAAITLEIDDSKMSLSSLDYTIENGIIKLSPKLISRLESKFDMEIMRKAIIGEDFDNLTNQNIMTAHQMQQGNRITFFTRILPVLLLVFRTLYLIGNNSIVPFFFILELSTFLSWKYTALIAILFLLRTIWSTREIWEIWSDHFSLSEIDDESYIKIKEHITSKSLSQDFFKECISSDSVIDIFMSSTLRDSREHLYEAYNIEHANESNGVASLKALLENVSNRDIEKGPIDEFMISCLCLYETTRYTMPETYQNSMRRIFVMVKRDLTKQTNPEQLPLHKKMLRGFRIAIERFRQSQVSIIVLEHVVPDPRQDTLIASIVKNIVLFFLIILPPIKNKVDTILEERARAHEHINEDEKDEELHSEDDILLISEQPSVTTGLQLHDQEAHDHLQEQPTAR</sequence>
<evidence type="ECO:0000313" key="2">
    <source>
        <dbReference type="EMBL" id="QLG72828.1"/>
    </source>
</evidence>
<accession>A0A7H9B2E2</accession>
<organism evidence="2 3">
    <name type="scientific">Zygotorulaspora mrakii</name>
    <name type="common">Zygosaccharomyces mrakii</name>
    <dbReference type="NCBI Taxonomy" id="42260"/>
    <lineage>
        <taxon>Eukaryota</taxon>
        <taxon>Fungi</taxon>
        <taxon>Dikarya</taxon>
        <taxon>Ascomycota</taxon>
        <taxon>Saccharomycotina</taxon>
        <taxon>Saccharomycetes</taxon>
        <taxon>Saccharomycetales</taxon>
        <taxon>Saccharomycetaceae</taxon>
        <taxon>Zygotorulaspora</taxon>
    </lineage>
</organism>
<dbReference type="RefSeq" id="XP_037144555.1">
    <property type="nucleotide sequence ID" value="XM_037288660.1"/>
</dbReference>
<gene>
    <name evidence="2" type="ORF">HG535_0D05370</name>
</gene>
<dbReference type="Proteomes" id="UP000509704">
    <property type="component" value="Chromosome 4"/>
</dbReference>
<proteinExistence type="predicted"/>
<reference evidence="2 3" key="1">
    <citation type="submission" date="2020-07" db="EMBL/GenBank/DDBJ databases">
        <title>The yeast mating-type switching endonuclease HO is a domesticated member of an unorthodox homing genetic element family.</title>
        <authorList>
            <person name="Coughlan A.Y."/>
            <person name="Lombardi L."/>
            <person name="Braun-Galleani S."/>
            <person name="Martos A.R."/>
            <person name="Galeote V."/>
            <person name="Bigey F."/>
            <person name="Dequin S."/>
            <person name="Byrne K.P."/>
            <person name="Wolfe K.H."/>
        </authorList>
    </citation>
    <scope>NUCLEOTIDE SEQUENCE [LARGE SCALE GENOMIC DNA]</scope>
    <source>
        <strain evidence="2 3">NRRL Y-6702</strain>
    </source>
</reference>
<keyword evidence="3" id="KW-1185">Reference proteome</keyword>
<evidence type="ECO:0008006" key="4">
    <source>
        <dbReference type="Google" id="ProtNLM"/>
    </source>
</evidence>
<protein>
    <recommendedName>
        <fullName evidence="4">Ubiquitin-like domain-containing protein</fullName>
    </recommendedName>
</protein>
<dbReference type="GeneID" id="59236551"/>
<dbReference type="EMBL" id="CP058607">
    <property type="protein sequence ID" value="QLG72828.1"/>
    <property type="molecule type" value="Genomic_DNA"/>
</dbReference>
<feature type="compositionally biased region" description="Basic and acidic residues" evidence="1">
    <location>
        <begin position="877"/>
        <end position="886"/>
    </location>
</feature>
<feature type="region of interest" description="Disordered" evidence="1">
    <location>
        <begin position="873"/>
        <end position="892"/>
    </location>
</feature>
<evidence type="ECO:0000256" key="1">
    <source>
        <dbReference type="SAM" id="MobiDB-lite"/>
    </source>
</evidence>
<dbReference type="InterPro" id="IPR029071">
    <property type="entry name" value="Ubiquitin-like_domsf"/>
</dbReference>
<dbReference type="OrthoDB" id="4066580at2759"/>
<dbReference type="KEGG" id="zmk:HG535_0D05370"/>
<dbReference type="SUPFAM" id="SSF54236">
    <property type="entry name" value="Ubiquitin-like"/>
    <property type="match status" value="1"/>
</dbReference>
<dbReference type="AlphaFoldDB" id="A0A7H9B2E2"/>